<name>A0A1W0VZP3_SORBI</name>
<reference evidence="3" key="2">
    <citation type="journal article" date="2018" name="Plant J.">
        <title>The Sorghum bicolor reference genome: improved assembly, gene annotations, a transcriptome atlas, and signatures of genome organization.</title>
        <authorList>
            <person name="McCormick R.F."/>
            <person name="Truong S.K."/>
            <person name="Sreedasyam A."/>
            <person name="Jenkins J."/>
            <person name="Shu S."/>
            <person name="Sims D."/>
            <person name="Kennedy M."/>
            <person name="Amirebrahimi M."/>
            <person name="Weers B.D."/>
            <person name="McKinley B."/>
            <person name="Mattison A."/>
            <person name="Morishige D.T."/>
            <person name="Grimwood J."/>
            <person name="Schmutz J."/>
            <person name="Mullet J.E."/>
        </authorList>
    </citation>
    <scope>NUCLEOTIDE SEQUENCE [LARGE SCALE GENOMIC DNA]</scope>
    <source>
        <strain evidence="3">cv. BTx623</strain>
    </source>
</reference>
<evidence type="ECO:0000313" key="3">
    <source>
        <dbReference type="Proteomes" id="UP000000768"/>
    </source>
</evidence>
<reference evidence="2 3" key="1">
    <citation type="journal article" date="2009" name="Nature">
        <title>The Sorghum bicolor genome and the diversification of grasses.</title>
        <authorList>
            <person name="Paterson A.H."/>
            <person name="Bowers J.E."/>
            <person name="Bruggmann R."/>
            <person name="Dubchak I."/>
            <person name="Grimwood J."/>
            <person name="Gundlach H."/>
            <person name="Haberer G."/>
            <person name="Hellsten U."/>
            <person name="Mitros T."/>
            <person name="Poliakov A."/>
            <person name="Schmutz J."/>
            <person name="Spannagl M."/>
            <person name="Tang H."/>
            <person name="Wang X."/>
            <person name="Wicker T."/>
            <person name="Bharti A.K."/>
            <person name="Chapman J."/>
            <person name="Feltus F.A."/>
            <person name="Gowik U."/>
            <person name="Grigoriev I.V."/>
            <person name="Lyons E."/>
            <person name="Maher C.A."/>
            <person name="Martis M."/>
            <person name="Narechania A."/>
            <person name="Otillar R.P."/>
            <person name="Penning B.W."/>
            <person name="Salamov A.A."/>
            <person name="Wang Y."/>
            <person name="Zhang L."/>
            <person name="Carpita N.C."/>
            <person name="Freeling M."/>
            <person name="Gingle A.R."/>
            <person name="Hash C.T."/>
            <person name="Keller B."/>
            <person name="Klein P."/>
            <person name="Kresovich S."/>
            <person name="McCann M.C."/>
            <person name="Ming R."/>
            <person name="Peterson D.G."/>
            <person name="Mehboob-ur-Rahman"/>
            <person name="Ware D."/>
            <person name="Westhoff P."/>
            <person name="Mayer K.F."/>
            <person name="Messing J."/>
            <person name="Rokhsar D.S."/>
        </authorList>
    </citation>
    <scope>NUCLEOTIDE SEQUENCE [LARGE SCALE GENOMIC DNA]</scope>
    <source>
        <strain evidence="3">cv. BTx623</strain>
    </source>
</reference>
<dbReference type="EMBL" id="CM000762">
    <property type="protein sequence ID" value="OQU87599.1"/>
    <property type="molecule type" value="Genomic_DNA"/>
</dbReference>
<proteinExistence type="predicted"/>
<organism evidence="2 3">
    <name type="scientific">Sorghum bicolor</name>
    <name type="common">Sorghum</name>
    <name type="synonym">Sorghum vulgare</name>
    <dbReference type="NCBI Taxonomy" id="4558"/>
    <lineage>
        <taxon>Eukaryota</taxon>
        <taxon>Viridiplantae</taxon>
        <taxon>Streptophyta</taxon>
        <taxon>Embryophyta</taxon>
        <taxon>Tracheophyta</taxon>
        <taxon>Spermatophyta</taxon>
        <taxon>Magnoliopsida</taxon>
        <taxon>Liliopsida</taxon>
        <taxon>Poales</taxon>
        <taxon>Poaceae</taxon>
        <taxon>PACMAD clade</taxon>
        <taxon>Panicoideae</taxon>
        <taxon>Andropogonodae</taxon>
        <taxon>Andropogoneae</taxon>
        <taxon>Sorghinae</taxon>
        <taxon>Sorghum</taxon>
    </lineage>
</organism>
<sequence>MQECQLYGENMANHDIKYRRKNKSSCHCLWFLLLLHVDVRIHMLVLWNLSQCKIPLQFKKKERKKILSLPLILEFLFLFIQSTRGHKLQLLRSVFKYHWSIDSKWNMPIHLSDF</sequence>
<keyword evidence="3" id="KW-1185">Reference proteome</keyword>
<keyword evidence="1" id="KW-0472">Membrane</keyword>
<protein>
    <submittedName>
        <fullName evidence="2">Uncharacterized protein</fullName>
    </submittedName>
</protein>
<dbReference type="Gramene" id="OQU87599">
    <property type="protein sequence ID" value="OQU87599"/>
    <property type="gene ID" value="SORBI_3003G305250"/>
</dbReference>
<dbReference type="Proteomes" id="UP000000768">
    <property type="component" value="Chromosome 3"/>
</dbReference>
<keyword evidence="1" id="KW-0812">Transmembrane</keyword>
<evidence type="ECO:0000256" key="1">
    <source>
        <dbReference type="SAM" id="Phobius"/>
    </source>
</evidence>
<dbReference type="AlphaFoldDB" id="A0A1W0VZP3"/>
<keyword evidence="1" id="KW-1133">Transmembrane helix</keyword>
<accession>A0A1W0VZP3</accession>
<evidence type="ECO:0000313" key="2">
    <source>
        <dbReference type="EMBL" id="OQU87599.1"/>
    </source>
</evidence>
<gene>
    <name evidence="2" type="ORF">SORBI_3003G305250</name>
</gene>
<feature type="transmembrane region" description="Helical" evidence="1">
    <location>
        <begin position="66"/>
        <end position="83"/>
    </location>
</feature>
<dbReference type="InParanoid" id="A0A1W0VZP3"/>